<evidence type="ECO:0000313" key="2">
    <source>
        <dbReference type="EMBL" id="EJK72757.1"/>
    </source>
</evidence>
<comment type="caution">
    <text evidence="2">The sequence shown here is derived from an EMBL/GenBank/DDBJ whole genome shotgun (WGS) entry which is preliminary data.</text>
</comment>
<gene>
    <name evidence="2" type="ORF">THAOC_05677</name>
</gene>
<accession>K0TMK6</accession>
<proteinExistence type="predicted"/>
<protein>
    <submittedName>
        <fullName evidence="2">Uncharacterized protein</fullName>
    </submittedName>
</protein>
<name>K0TMK6_THAOC</name>
<evidence type="ECO:0000256" key="1">
    <source>
        <dbReference type="SAM" id="MobiDB-lite"/>
    </source>
</evidence>
<organism evidence="2 3">
    <name type="scientific">Thalassiosira oceanica</name>
    <name type="common">Marine diatom</name>
    <dbReference type="NCBI Taxonomy" id="159749"/>
    <lineage>
        <taxon>Eukaryota</taxon>
        <taxon>Sar</taxon>
        <taxon>Stramenopiles</taxon>
        <taxon>Ochrophyta</taxon>
        <taxon>Bacillariophyta</taxon>
        <taxon>Coscinodiscophyceae</taxon>
        <taxon>Thalassiosirophycidae</taxon>
        <taxon>Thalassiosirales</taxon>
        <taxon>Thalassiosiraceae</taxon>
        <taxon>Thalassiosira</taxon>
    </lineage>
</organism>
<sequence>MPFYFHEQYYEGDGDARGADEANMASRHAKLLRFLERQLRADRILALTECDFWFLCDDVGLEPEYLCYDETQDARARGLTRIWERDWENNCYFLRDKEHRSGWVQVLAGPQTGRLTDLTADLTGSQDRSDRTVVDVVLPPGGLDGGDPYGIEVTLPSKDDKDGSVRARLTGALASIERLVGERVASVMTGDDDGREGAAAAEEGPQEDEPAESKIGTSASAHGPLDFFTDSDGSNRTPRDECHPATYIGTKEGT</sequence>
<feature type="region of interest" description="Disordered" evidence="1">
    <location>
        <begin position="185"/>
        <end position="254"/>
    </location>
</feature>
<dbReference type="AlphaFoldDB" id="K0TMK6"/>
<evidence type="ECO:0000313" key="3">
    <source>
        <dbReference type="Proteomes" id="UP000266841"/>
    </source>
</evidence>
<feature type="non-terminal residue" evidence="2">
    <location>
        <position position="254"/>
    </location>
</feature>
<reference evidence="2 3" key="1">
    <citation type="journal article" date="2012" name="Genome Biol.">
        <title>Genome and low-iron response of an oceanic diatom adapted to chronic iron limitation.</title>
        <authorList>
            <person name="Lommer M."/>
            <person name="Specht M."/>
            <person name="Roy A.S."/>
            <person name="Kraemer L."/>
            <person name="Andreson R."/>
            <person name="Gutowska M.A."/>
            <person name="Wolf J."/>
            <person name="Bergner S.V."/>
            <person name="Schilhabel M.B."/>
            <person name="Klostermeier U.C."/>
            <person name="Beiko R.G."/>
            <person name="Rosenstiel P."/>
            <person name="Hippler M."/>
            <person name="Laroche J."/>
        </authorList>
    </citation>
    <scope>NUCLEOTIDE SEQUENCE [LARGE SCALE GENOMIC DNA]</scope>
    <source>
        <strain evidence="2 3">CCMP1005</strain>
    </source>
</reference>
<dbReference type="EMBL" id="AGNL01005352">
    <property type="protein sequence ID" value="EJK72757.1"/>
    <property type="molecule type" value="Genomic_DNA"/>
</dbReference>
<keyword evidence="3" id="KW-1185">Reference proteome</keyword>
<dbReference type="Proteomes" id="UP000266841">
    <property type="component" value="Unassembled WGS sequence"/>
</dbReference>